<dbReference type="Proteomes" id="UP001524944">
    <property type="component" value="Unassembled WGS sequence"/>
</dbReference>
<keyword evidence="3 5" id="KW-0067">ATP-binding</keyword>
<dbReference type="PROSITE" id="PS50893">
    <property type="entry name" value="ABC_TRANSPORTER_2"/>
    <property type="match status" value="1"/>
</dbReference>
<dbReference type="EMBL" id="JANPWE010000001">
    <property type="protein sequence ID" value="MCR6544666.1"/>
    <property type="molecule type" value="Genomic_DNA"/>
</dbReference>
<dbReference type="PROSITE" id="PS00211">
    <property type="entry name" value="ABC_TRANSPORTER_1"/>
    <property type="match status" value="1"/>
</dbReference>
<evidence type="ECO:0000256" key="2">
    <source>
        <dbReference type="ARBA" id="ARBA00022741"/>
    </source>
</evidence>
<dbReference type="CDD" id="cd03293">
    <property type="entry name" value="ABC_NrtD_SsuB_transporters"/>
    <property type="match status" value="1"/>
</dbReference>
<dbReference type="PANTHER" id="PTHR42788">
    <property type="entry name" value="TAURINE IMPORT ATP-BINDING PROTEIN-RELATED"/>
    <property type="match status" value="1"/>
</dbReference>
<reference evidence="5 6" key="1">
    <citation type="submission" date="2022-08" db="EMBL/GenBank/DDBJ databases">
        <title>Proteogenomics of the novel Dehalobacterium formicoaceticum strain EZ94 highlights a key role of methyltransferases during anaerobic dichloromethane degradation.</title>
        <authorList>
            <person name="Wasmund K."/>
        </authorList>
    </citation>
    <scope>NUCLEOTIDE SEQUENCE [LARGE SCALE GENOMIC DNA]</scope>
    <source>
        <strain evidence="5 6">EZ94</strain>
    </source>
</reference>
<dbReference type="RefSeq" id="WP_242965083.1">
    <property type="nucleotide sequence ID" value="NZ_CP022121.1"/>
</dbReference>
<name>A0ABT1Y2F9_9FIRM</name>
<keyword evidence="2" id="KW-0547">Nucleotide-binding</keyword>
<dbReference type="GO" id="GO:0005524">
    <property type="term" value="F:ATP binding"/>
    <property type="evidence" value="ECO:0007669"/>
    <property type="project" value="UniProtKB-KW"/>
</dbReference>
<evidence type="ECO:0000259" key="4">
    <source>
        <dbReference type="PROSITE" id="PS50893"/>
    </source>
</evidence>
<organism evidence="5 6">
    <name type="scientific">Dehalobacterium formicoaceticum</name>
    <dbReference type="NCBI Taxonomy" id="51515"/>
    <lineage>
        <taxon>Bacteria</taxon>
        <taxon>Bacillati</taxon>
        <taxon>Bacillota</taxon>
        <taxon>Clostridia</taxon>
        <taxon>Eubacteriales</taxon>
        <taxon>Peptococcaceae</taxon>
        <taxon>Dehalobacterium</taxon>
    </lineage>
</organism>
<keyword evidence="1" id="KW-0813">Transport</keyword>
<protein>
    <submittedName>
        <fullName evidence="5">ABC transporter ATP-binding protein</fullName>
    </submittedName>
</protein>
<proteinExistence type="predicted"/>
<keyword evidence="6" id="KW-1185">Reference proteome</keyword>
<dbReference type="SUPFAM" id="SSF52540">
    <property type="entry name" value="P-loop containing nucleoside triphosphate hydrolases"/>
    <property type="match status" value="1"/>
</dbReference>
<comment type="caution">
    <text evidence="5">The sequence shown here is derived from an EMBL/GenBank/DDBJ whole genome shotgun (WGS) entry which is preliminary data.</text>
</comment>
<dbReference type="InterPro" id="IPR027417">
    <property type="entry name" value="P-loop_NTPase"/>
</dbReference>
<dbReference type="Pfam" id="PF00005">
    <property type="entry name" value="ABC_tran"/>
    <property type="match status" value="1"/>
</dbReference>
<dbReference type="Gene3D" id="3.40.50.300">
    <property type="entry name" value="P-loop containing nucleotide triphosphate hydrolases"/>
    <property type="match status" value="1"/>
</dbReference>
<gene>
    <name evidence="5" type="ORF">NVS47_03905</name>
</gene>
<dbReference type="InterPro" id="IPR003439">
    <property type="entry name" value="ABC_transporter-like_ATP-bd"/>
</dbReference>
<dbReference type="InterPro" id="IPR017871">
    <property type="entry name" value="ABC_transporter-like_CS"/>
</dbReference>
<dbReference type="SMART" id="SM00382">
    <property type="entry name" value="AAA"/>
    <property type="match status" value="1"/>
</dbReference>
<evidence type="ECO:0000313" key="6">
    <source>
        <dbReference type="Proteomes" id="UP001524944"/>
    </source>
</evidence>
<dbReference type="PANTHER" id="PTHR42788:SF13">
    <property type="entry name" value="ALIPHATIC SULFONATES IMPORT ATP-BINDING PROTEIN SSUB"/>
    <property type="match status" value="1"/>
</dbReference>
<evidence type="ECO:0000256" key="1">
    <source>
        <dbReference type="ARBA" id="ARBA00022448"/>
    </source>
</evidence>
<evidence type="ECO:0000313" key="5">
    <source>
        <dbReference type="EMBL" id="MCR6544666.1"/>
    </source>
</evidence>
<dbReference type="InterPro" id="IPR003593">
    <property type="entry name" value="AAA+_ATPase"/>
</dbReference>
<feature type="domain" description="ABC transporter" evidence="4">
    <location>
        <begin position="23"/>
        <end position="250"/>
    </location>
</feature>
<dbReference type="InterPro" id="IPR050166">
    <property type="entry name" value="ABC_transporter_ATP-bind"/>
</dbReference>
<sequence>MEKNAGLKKTQKKSTAPEGKKMIEFVGTTKNFDEKKVLSEMDFSVYENEFVVILGPGQSGKSTLFRMIAGFEQPTTGKVYVDGKEVDGPGPSVGFVFQRYTLFPWQTVLGNVEMGPKLRGVPKKERRERAAHYIKLVGLEGFEDRYPHQLSGGMKQRVGIARAYVNEPKLLLLDEPFGQLDAQTRILMEQEISRIWEADKRTICFVTNNIDEAIFLADRIITLDGKLPGRMNRSYDVNLPRPREFTDLEFLKLRQQITDETELVL</sequence>
<evidence type="ECO:0000256" key="3">
    <source>
        <dbReference type="ARBA" id="ARBA00022840"/>
    </source>
</evidence>
<accession>A0ABT1Y2F9</accession>